<dbReference type="InterPro" id="IPR036937">
    <property type="entry name" value="Adhesion_dom_fimbrial_sf"/>
</dbReference>
<accession>A0ABQ6QFK3</accession>
<evidence type="ECO:0000313" key="3">
    <source>
        <dbReference type="Proteomes" id="UP001306668"/>
    </source>
</evidence>
<protein>
    <recommendedName>
        <fullName evidence="4">Adhesin</fullName>
    </recommendedName>
</protein>
<dbReference type="EMBL" id="BTRJ01000026">
    <property type="protein sequence ID" value="GMR28336.1"/>
    <property type="molecule type" value="Genomic_DNA"/>
</dbReference>
<name>A0ABQ6QFK3_9GAMM</name>
<keyword evidence="1" id="KW-0732">Signal</keyword>
<evidence type="ECO:0000313" key="2">
    <source>
        <dbReference type="EMBL" id="GMR28336.1"/>
    </source>
</evidence>
<gene>
    <name evidence="2" type="ORF">STENOSP10_25560</name>
</gene>
<keyword evidence="3" id="KW-1185">Reference proteome</keyword>
<evidence type="ECO:0000256" key="1">
    <source>
        <dbReference type="SAM" id="SignalP"/>
    </source>
</evidence>
<dbReference type="Gene3D" id="2.60.40.3310">
    <property type="match status" value="1"/>
</dbReference>
<feature type="chain" id="PRO_5046145815" description="Adhesin" evidence="1">
    <location>
        <begin position="36"/>
        <end position="353"/>
    </location>
</feature>
<dbReference type="Proteomes" id="UP001306668">
    <property type="component" value="Unassembled WGS sequence"/>
</dbReference>
<dbReference type="InterPro" id="IPR008966">
    <property type="entry name" value="Adhesion_dom_sf"/>
</dbReference>
<dbReference type="SUPFAM" id="SSF49401">
    <property type="entry name" value="Bacterial adhesins"/>
    <property type="match status" value="1"/>
</dbReference>
<evidence type="ECO:0008006" key="4">
    <source>
        <dbReference type="Google" id="ProtNLM"/>
    </source>
</evidence>
<comment type="caution">
    <text evidence="2">The sequence shown here is derived from an EMBL/GenBank/DDBJ whole genome shotgun (WGS) entry which is preliminary data.</text>
</comment>
<dbReference type="RefSeq" id="WP_338167866.1">
    <property type="nucleotide sequence ID" value="NZ_BTRJ01000026.1"/>
</dbReference>
<dbReference type="Gene3D" id="2.60.40.1090">
    <property type="entry name" value="Fimbrial-type adhesion domain"/>
    <property type="match status" value="1"/>
</dbReference>
<organism evidence="2 3">
    <name type="scientific">Stenotrophomonas sepilia</name>
    <dbReference type="NCBI Taxonomy" id="2860290"/>
    <lineage>
        <taxon>Bacteria</taxon>
        <taxon>Pseudomonadati</taxon>
        <taxon>Pseudomonadota</taxon>
        <taxon>Gammaproteobacteria</taxon>
        <taxon>Lysobacterales</taxon>
        <taxon>Lysobacteraceae</taxon>
        <taxon>Stenotrophomonas</taxon>
        <taxon>Stenotrophomonas maltophilia group</taxon>
    </lineage>
</organism>
<feature type="signal peptide" evidence="1">
    <location>
        <begin position="1"/>
        <end position="35"/>
    </location>
</feature>
<sequence>MRAPNNPGMSRTLRRGVTVITLLVSMCWTAWSAHACSADPHNLISVPSRVYTSYAAGSVIADWAEVGSGNYLEKCTPNQRGTFRFSATQSSVGSIGGYETFPTSDTGIGIQVRYSYPRSRDTMGAPRWSDWVALTETANDITVVTHLGPDLDTQYVQVRLQFRFVARTDISGNRSIARGEIINVEDMSFGTTLNQKTHERFSLDAPRRPSCWFTKSPDTRVTLPDAYNMKLNKEGALSDPASFSWSWQCDAGNLGHSGDGDFKYDAATTVTDADGGRMSVTGGARGVDLLVTTTRNGDGNYVPVRFARWYSQDDGSMGTRGTEYLQVRYIRNADPDLVIGRANGGLKITLEPK</sequence>
<reference evidence="3" key="1">
    <citation type="submission" date="2023-07" db="EMBL/GenBank/DDBJ databases">
        <title>Genome sequence of Stenotrophomonas sp. Alg010 isolated from Sargassum waste.</title>
        <authorList>
            <person name="Mohapatra"/>
            <person name="B.R."/>
        </authorList>
    </citation>
    <scope>NUCLEOTIDE SEQUENCE [LARGE SCALE GENOMIC DNA]</scope>
    <source>
        <strain evidence="3">Alg010</strain>
    </source>
</reference>
<proteinExistence type="predicted"/>